<dbReference type="Proteomes" id="UP001521150">
    <property type="component" value="Unassembled WGS sequence"/>
</dbReference>
<dbReference type="GO" id="GO:0008483">
    <property type="term" value="F:transaminase activity"/>
    <property type="evidence" value="ECO:0007669"/>
    <property type="project" value="UniProtKB-KW"/>
</dbReference>
<sequence length="258" mass="28045">MTVQRNGHPATSDDLAPLAFAGYAHFSAMQVRGGQIRGLDLHLERLRDSSHVMYGKALPDEVVLANLRAAIDAADASLSAFVFQSVGEFTAVDRELEMLVRTGPPSAGPKGPLALTTVEHERALPAVKHVGEVSKTLYMREAVKQGFDDAAFVDRHGRLSEATIWNLAFWDGSAVVWPEADILVGITMKIVRRQLERLGVPQRVQAVTDVSTLDGAVVMNSWTPGVVVNRIGDVSLPVSDSFLRLLHQAYDNEPLTSP</sequence>
<dbReference type="Gene3D" id="3.20.10.10">
    <property type="entry name" value="D-amino Acid Aminotransferase, subunit A, domain 2"/>
    <property type="match status" value="1"/>
</dbReference>
<gene>
    <name evidence="1" type="ORF">LWC34_21855</name>
</gene>
<dbReference type="RefSeq" id="WP_233727035.1">
    <property type="nucleotide sequence ID" value="NZ_JAJVCN010000002.1"/>
</dbReference>
<evidence type="ECO:0000313" key="1">
    <source>
        <dbReference type="EMBL" id="MCE7005452.1"/>
    </source>
</evidence>
<keyword evidence="1" id="KW-0032">Aminotransferase</keyword>
<dbReference type="InterPro" id="IPR043132">
    <property type="entry name" value="BCAT-like_C"/>
</dbReference>
<reference evidence="1 2" key="1">
    <citation type="submission" date="2021-12" db="EMBL/GenBank/DDBJ databases">
        <title>Genome sequence of Kibdelosporangium philippinense ATCC 49844.</title>
        <authorList>
            <person name="Fedorov E.A."/>
            <person name="Omeragic M."/>
            <person name="Shalygina K.F."/>
            <person name="Maclea K.S."/>
        </authorList>
    </citation>
    <scope>NUCLEOTIDE SEQUENCE [LARGE SCALE GENOMIC DNA]</scope>
    <source>
        <strain evidence="1 2">ATCC 49844</strain>
    </source>
</reference>
<dbReference type="SUPFAM" id="SSF56752">
    <property type="entry name" value="D-aminoacid aminotransferase-like PLP-dependent enzymes"/>
    <property type="match status" value="1"/>
</dbReference>
<dbReference type="InterPro" id="IPR001544">
    <property type="entry name" value="Aminotrans_IV"/>
</dbReference>
<name>A0ABS8ZDB7_9PSEU</name>
<dbReference type="NCBIfam" id="NF006734">
    <property type="entry name" value="PRK09266.1"/>
    <property type="match status" value="1"/>
</dbReference>
<organism evidence="1 2">
    <name type="scientific">Kibdelosporangium philippinense</name>
    <dbReference type="NCBI Taxonomy" id="211113"/>
    <lineage>
        <taxon>Bacteria</taxon>
        <taxon>Bacillati</taxon>
        <taxon>Actinomycetota</taxon>
        <taxon>Actinomycetes</taxon>
        <taxon>Pseudonocardiales</taxon>
        <taxon>Pseudonocardiaceae</taxon>
        <taxon>Kibdelosporangium</taxon>
    </lineage>
</organism>
<protein>
    <submittedName>
        <fullName evidence="1">Aminotransferase class IV family protein</fullName>
    </submittedName>
</protein>
<proteinExistence type="predicted"/>
<dbReference type="Pfam" id="PF01063">
    <property type="entry name" value="Aminotran_4"/>
    <property type="match status" value="1"/>
</dbReference>
<keyword evidence="2" id="KW-1185">Reference proteome</keyword>
<dbReference type="InterPro" id="IPR036038">
    <property type="entry name" value="Aminotransferase-like"/>
</dbReference>
<keyword evidence="1" id="KW-0808">Transferase</keyword>
<evidence type="ECO:0000313" key="2">
    <source>
        <dbReference type="Proteomes" id="UP001521150"/>
    </source>
</evidence>
<dbReference type="EMBL" id="JAJVCN010000002">
    <property type="protein sequence ID" value="MCE7005452.1"/>
    <property type="molecule type" value="Genomic_DNA"/>
</dbReference>
<accession>A0ABS8ZDB7</accession>
<comment type="caution">
    <text evidence="1">The sequence shown here is derived from an EMBL/GenBank/DDBJ whole genome shotgun (WGS) entry which is preliminary data.</text>
</comment>